<organism evidence="9 10">
    <name type="scientific">Micromonospora echinaurantiaca</name>
    <dbReference type="NCBI Taxonomy" id="47857"/>
    <lineage>
        <taxon>Bacteria</taxon>
        <taxon>Bacillati</taxon>
        <taxon>Actinomycetota</taxon>
        <taxon>Actinomycetes</taxon>
        <taxon>Micromonosporales</taxon>
        <taxon>Micromonosporaceae</taxon>
        <taxon>Micromonospora</taxon>
    </lineage>
</organism>
<dbReference type="SUPFAM" id="SSF51735">
    <property type="entry name" value="NAD(P)-binding Rossmann-fold domains"/>
    <property type="match status" value="1"/>
</dbReference>
<dbReference type="InterPro" id="IPR011032">
    <property type="entry name" value="GroES-like_sf"/>
</dbReference>
<dbReference type="Proteomes" id="UP000198217">
    <property type="component" value="Chromosome I"/>
</dbReference>
<protein>
    <submittedName>
        <fullName evidence="9">Aryl-alcohol dehydrogenase</fullName>
    </submittedName>
</protein>
<dbReference type="Gene3D" id="3.90.180.10">
    <property type="entry name" value="Medium-chain alcohol dehydrogenases, catalytic domain"/>
    <property type="match status" value="1"/>
</dbReference>
<reference evidence="9 10" key="1">
    <citation type="submission" date="2016-06" db="EMBL/GenBank/DDBJ databases">
        <authorList>
            <person name="Kjaerup R.B."/>
            <person name="Dalgaard T.S."/>
            <person name="Juul-Madsen H.R."/>
        </authorList>
    </citation>
    <scope>NUCLEOTIDE SEQUENCE [LARGE SCALE GENOMIC DNA]</scope>
    <source>
        <strain evidence="9 10">DSM 43904</strain>
    </source>
</reference>
<feature type="domain" description="Alcohol dehydrogenase-like C-terminal" evidence="7">
    <location>
        <begin position="197"/>
        <end position="326"/>
    </location>
</feature>
<dbReference type="Pfam" id="PF08240">
    <property type="entry name" value="ADH_N"/>
    <property type="match status" value="1"/>
</dbReference>
<dbReference type="PANTHER" id="PTHR43350">
    <property type="entry name" value="NAD-DEPENDENT ALCOHOL DEHYDROGENASE"/>
    <property type="match status" value="1"/>
</dbReference>
<evidence type="ECO:0000313" key="10">
    <source>
        <dbReference type="Proteomes" id="UP000198217"/>
    </source>
</evidence>
<dbReference type="AlphaFoldDB" id="A0A1C5HKM3"/>
<dbReference type="Gene3D" id="3.40.50.720">
    <property type="entry name" value="NAD(P)-binding Rossmann-like Domain"/>
    <property type="match status" value="1"/>
</dbReference>
<dbReference type="PANTHER" id="PTHR43350:SF21">
    <property type="entry name" value="S-NITROSOMYCOTHIOL REDUCTASE MSCR"/>
    <property type="match status" value="1"/>
</dbReference>
<dbReference type="GO" id="GO:0016491">
    <property type="term" value="F:oxidoreductase activity"/>
    <property type="evidence" value="ECO:0007669"/>
    <property type="project" value="UniProtKB-KW"/>
</dbReference>
<comment type="similarity">
    <text evidence="2 6">Belongs to the zinc-containing alcohol dehydrogenase family.</text>
</comment>
<dbReference type="PROSITE" id="PS00059">
    <property type="entry name" value="ADH_ZINC"/>
    <property type="match status" value="1"/>
</dbReference>
<keyword evidence="4 6" id="KW-0862">Zinc</keyword>
<comment type="cofactor">
    <cofactor evidence="1 6">
        <name>Zn(2+)</name>
        <dbReference type="ChEBI" id="CHEBI:29105"/>
    </cofactor>
</comment>
<dbReference type="FunFam" id="3.40.50.720:FF:000003">
    <property type="entry name" value="S-(hydroxymethyl)glutathione dehydrogenase"/>
    <property type="match status" value="1"/>
</dbReference>
<gene>
    <name evidence="9" type="ORF">GA0070609_1797</name>
</gene>
<dbReference type="InterPro" id="IPR036291">
    <property type="entry name" value="NAD(P)-bd_dom_sf"/>
</dbReference>
<evidence type="ECO:0000256" key="6">
    <source>
        <dbReference type="RuleBase" id="RU361277"/>
    </source>
</evidence>
<evidence type="ECO:0000259" key="7">
    <source>
        <dbReference type="Pfam" id="PF00107"/>
    </source>
</evidence>
<dbReference type="InterPro" id="IPR013149">
    <property type="entry name" value="ADH-like_C"/>
</dbReference>
<proteinExistence type="inferred from homology"/>
<accession>A0A1C5HKM3</accession>
<evidence type="ECO:0000256" key="3">
    <source>
        <dbReference type="ARBA" id="ARBA00022723"/>
    </source>
</evidence>
<dbReference type="RefSeq" id="WP_088993373.1">
    <property type="nucleotide sequence ID" value="NZ_LT607750.1"/>
</dbReference>
<dbReference type="Pfam" id="PF00107">
    <property type="entry name" value="ADH_zinc_N"/>
    <property type="match status" value="1"/>
</dbReference>
<keyword evidence="3 6" id="KW-0479">Metal-binding</keyword>
<feature type="domain" description="Alcohol dehydrogenase-like N-terminal" evidence="8">
    <location>
        <begin position="26"/>
        <end position="155"/>
    </location>
</feature>
<keyword evidence="5" id="KW-0560">Oxidoreductase</keyword>
<dbReference type="CDD" id="cd08278">
    <property type="entry name" value="benzyl_alcohol_DH"/>
    <property type="match status" value="1"/>
</dbReference>
<dbReference type="InterPro" id="IPR013154">
    <property type="entry name" value="ADH-like_N"/>
</dbReference>
<evidence type="ECO:0000256" key="4">
    <source>
        <dbReference type="ARBA" id="ARBA00022833"/>
    </source>
</evidence>
<dbReference type="InterPro" id="IPR002328">
    <property type="entry name" value="ADH_Zn_CS"/>
</dbReference>
<keyword evidence="10" id="KW-1185">Reference proteome</keyword>
<dbReference type="EMBL" id="LT607750">
    <property type="protein sequence ID" value="SCG46560.1"/>
    <property type="molecule type" value="Genomic_DNA"/>
</dbReference>
<evidence type="ECO:0000313" key="9">
    <source>
        <dbReference type="EMBL" id="SCG46560.1"/>
    </source>
</evidence>
<name>A0A1C5HKM3_9ACTN</name>
<evidence type="ECO:0000256" key="1">
    <source>
        <dbReference type="ARBA" id="ARBA00001947"/>
    </source>
</evidence>
<dbReference type="GO" id="GO:0008270">
    <property type="term" value="F:zinc ion binding"/>
    <property type="evidence" value="ECO:0007669"/>
    <property type="project" value="InterPro"/>
</dbReference>
<evidence type="ECO:0000256" key="2">
    <source>
        <dbReference type="ARBA" id="ARBA00008072"/>
    </source>
</evidence>
<dbReference type="SUPFAM" id="SSF50129">
    <property type="entry name" value="GroES-like"/>
    <property type="match status" value="1"/>
</dbReference>
<sequence length="385" mass="39398">MRVTAAVAPAPDHPLRLEELRLDGPGPGEVLVRVVASGVCRTDADARSGRSAFPLPGVLGHEGVGRVLDVGPGVRSPAVGEAVLLGWPACGRCRHCRGGRPRYCADLPGLLFGGRRPDGGAVFRRADGTPVAGRFFGQSSFASHAVLPASALVPVRTSLPLAAVAALGCGISAGAGAVLYAARPEPGASVAVFGVGAVGLAAVMAARCTAATTIVAVDRDPARLALARRYGATHTVDVTGVRNVARAVRERCDGPADVTVECTGDPRVVRQAVDATGMPGTCCLVGAARPGETFAVDQQTMLRGKRIQGSLGGDGRPEELVPALLRLAEQSRFPFPELVAFRPSDDPEAALTDLLAGAVVKPVLVLEPAALTARTDGCEGSGRSR</sequence>
<evidence type="ECO:0000256" key="5">
    <source>
        <dbReference type="ARBA" id="ARBA00023002"/>
    </source>
</evidence>
<evidence type="ECO:0000259" key="8">
    <source>
        <dbReference type="Pfam" id="PF08240"/>
    </source>
</evidence>